<dbReference type="Pfam" id="PF00642">
    <property type="entry name" value="zf-CCCH"/>
    <property type="match status" value="1"/>
</dbReference>
<feature type="compositionally biased region" description="Basic residues" evidence="5">
    <location>
        <begin position="507"/>
        <end position="518"/>
    </location>
</feature>
<reference evidence="7" key="1">
    <citation type="submission" date="2021-11" db="EMBL/GenBank/DDBJ databases">
        <authorList>
            <consortium name="Genoscope - CEA"/>
            <person name="William W."/>
        </authorList>
    </citation>
    <scope>NUCLEOTIDE SEQUENCE</scope>
</reference>
<feature type="region of interest" description="Disordered" evidence="5">
    <location>
        <begin position="409"/>
        <end position="429"/>
    </location>
</feature>
<evidence type="ECO:0000256" key="5">
    <source>
        <dbReference type="SAM" id="MobiDB-lite"/>
    </source>
</evidence>
<feature type="zinc finger region" description="C3H1-type" evidence="4">
    <location>
        <begin position="168"/>
        <end position="196"/>
    </location>
</feature>
<name>A0A8J2SVX9_9STRA</name>
<dbReference type="Proteomes" id="UP000789595">
    <property type="component" value="Unassembled WGS sequence"/>
</dbReference>
<dbReference type="SUPFAM" id="SSF90229">
    <property type="entry name" value="CCCH zinc finger"/>
    <property type="match status" value="1"/>
</dbReference>
<accession>A0A8J2SVX9</accession>
<evidence type="ECO:0000313" key="7">
    <source>
        <dbReference type="EMBL" id="CAH0374324.1"/>
    </source>
</evidence>
<keyword evidence="1 4" id="KW-0479">Metal-binding</keyword>
<feature type="region of interest" description="Disordered" evidence="5">
    <location>
        <begin position="192"/>
        <end position="284"/>
    </location>
</feature>
<keyword evidence="3 4" id="KW-0862">Zinc</keyword>
<evidence type="ECO:0000256" key="2">
    <source>
        <dbReference type="ARBA" id="ARBA00022771"/>
    </source>
</evidence>
<proteinExistence type="predicted"/>
<feature type="compositionally biased region" description="Basic residues" evidence="5">
    <location>
        <begin position="210"/>
        <end position="225"/>
    </location>
</feature>
<gene>
    <name evidence="7" type="ORF">PECAL_4P15970</name>
</gene>
<dbReference type="InterPro" id="IPR036855">
    <property type="entry name" value="Znf_CCCH_sf"/>
</dbReference>
<evidence type="ECO:0000256" key="1">
    <source>
        <dbReference type="ARBA" id="ARBA00022723"/>
    </source>
</evidence>
<dbReference type="PROSITE" id="PS50103">
    <property type="entry name" value="ZF_C3H1"/>
    <property type="match status" value="1"/>
</dbReference>
<feature type="compositionally biased region" description="Basic and acidic residues" evidence="5">
    <location>
        <begin position="192"/>
        <end position="201"/>
    </location>
</feature>
<keyword evidence="2 4" id="KW-0863">Zinc-finger</keyword>
<evidence type="ECO:0000259" key="6">
    <source>
        <dbReference type="PROSITE" id="PS50103"/>
    </source>
</evidence>
<dbReference type="EMBL" id="CAKKNE010000004">
    <property type="protein sequence ID" value="CAH0374324.1"/>
    <property type="molecule type" value="Genomic_DNA"/>
</dbReference>
<feature type="region of interest" description="Disordered" evidence="5">
    <location>
        <begin position="486"/>
        <end position="560"/>
    </location>
</feature>
<feature type="compositionally biased region" description="Low complexity" evidence="5">
    <location>
        <begin position="546"/>
        <end position="560"/>
    </location>
</feature>
<evidence type="ECO:0000256" key="3">
    <source>
        <dbReference type="ARBA" id="ARBA00022833"/>
    </source>
</evidence>
<keyword evidence="8" id="KW-1185">Reference proteome</keyword>
<dbReference type="AlphaFoldDB" id="A0A8J2SVX9"/>
<dbReference type="GO" id="GO:0008270">
    <property type="term" value="F:zinc ion binding"/>
    <property type="evidence" value="ECO:0007669"/>
    <property type="project" value="UniProtKB-KW"/>
</dbReference>
<evidence type="ECO:0000256" key="4">
    <source>
        <dbReference type="PROSITE-ProRule" id="PRU00723"/>
    </source>
</evidence>
<dbReference type="InterPro" id="IPR000571">
    <property type="entry name" value="Znf_CCCH"/>
</dbReference>
<comment type="caution">
    <text evidence="7">The sequence shown here is derived from an EMBL/GenBank/DDBJ whole genome shotgun (WGS) entry which is preliminary data.</text>
</comment>
<dbReference type="SMART" id="SM00356">
    <property type="entry name" value="ZnF_C3H1"/>
    <property type="match status" value="1"/>
</dbReference>
<organism evidence="7 8">
    <name type="scientific">Pelagomonas calceolata</name>
    <dbReference type="NCBI Taxonomy" id="35677"/>
    <lineage>
        <taxon>Eukaryota</taxon>
        <taxon>Sar</taxon>
        <taxon>Stramenopiles</taxon>
        <taxon>Ochrophyta</taxon>
        <taxon>Pelagophyceae</taxon>
        <taxon>Pelagomonadales</taxon>
        <taxon>Pelagomonadaceae</taxon>
        <taxon>Pelagomonas</taxon>
    </lineage>
</organism>
<evidence type="ECO:0000313" key="8">
    <source>
        <dbReference type="Proteomes" id="UP000789595"/>
    </source>
</evidence>
<sequence length="560" mass="61481">MDLIFHGPLGMELSLDRSAGVPRVKAAEHDSPALLVVGRALTAIEGVPVGEIRDKKSWLAVVAKLQAPERPLSLSFEAPAAPPPEEDPVAAEERARAELQPVAERAECALSTEHIEERFLARERARMAKDYRTADAIEKELTLAGVNHNKARWWIPGTSREGPMPCARDTGALCRYYSAGRPCPHGDRCQFLHADDSRPGERVPVASSARRSRSRSRSRSPRRRRETSPPRRNRHDTAPPGLGQRPTRRHLVSAAESARVPQPPVESEPAARGPTGDYIREPPDDDAIFDMVLAQESARIARDYATADRMRAEMAAAGLTVVYRDATGRPDKSRGAVTWYTNDGRTGPPSLSTVEIESRLRAWIRARDVDQNHSRTRDLLAECAARGIGRSENWNSAGGQWFTAHGQRGPMPSLEGDTPAAPPVPSAGRGALRWFTIDGRTGPPKMSEREIDARLREWVRAREDNMRLSHELRADLAARGVRVAPGQGWYTAGPNGLSGPMPSLDRKRSRSRSPRRSRHDTAPGKRPRPPSPPGLGQRPTRRHLVAAAPAPSEASSSDGF</sequence>
<protein>
    <recommendedName>
        <fullName evidence="6">C3H1-type domain-containing protein</fullName>
    </recommendedName>
</protein>
<feature type="domain" description="C3H1-type" evidence="6">
    <location>
        <begin position="168"/>
        <end position="196"/>
    </location>
</feature>